<dbReference type="EMBL" id="JBBHJZ010000001">
    <property type="protein sequence ID" value="MEJ5976502.1"/>
    <property type="molecule type" value="Genomic_DNA"/>
</dbReference>
<keyword evidence="4" id="KW-1185">Reference proteome</keyword>
<dbReference type="PRINTS" id="PR00111">
    <property type="entry name" value="ABHYDROLASE"/>
</dbReference>
<feature type="domain" description="AB hydrolase-1" evidence="2">
    <location>
        <begin position="24"/>
        <end position="248"/>
    </location>
</feature>
<accession>A0ABU8RTV7</accession>
<reference evidence="3 4" key="1">
    <citation type="submission" date="2024-03" db="EMBL/GenBank/DDBJ databases">
        <authorList>
            <person name="Jo J.-H."/>
        </authorList>
    </citation>
    <scope>NUCLEOTIDE SEQUENCE [LARGE SCALE GENOMIC DNA]</scope>
    <source>
        <strain evidence="3 4">PS1R-30</strain>
    </source>
</reference>
<dbReference type="GO" id="GO:0016787">
    <property type="term" value="F:hydrolase activity"/>
    <property type="evidence" value="ECO:0007669"/>
    <property type="project" value="UniProtKB-KW"/>
</dbReference>
<protein>
    <submittedName>
        <fullName evidence="3">Alpha/beta fold hydrolase</fullName>
    </submittedName>
</protein>
<dbReference type="InterPro" id="IPR029058">
    <property type="entry name" value="AB_hydrolase_fold"/>
</dbReference>
<keyword evidence="1 3" id="KW-0378">Hydrolase</keyword>
<evidence type="ECO:0000313" key="3">
    <source>
        <dbReference type="EMBL" id="MEJ5976502.1"/>
    </source>
</evidence>
<proteinExistence type="predicted"/>
<name>A0ABU8RTV7_9SPHN</name>
<gene>
    <name evidence="3" type="ORF">WG901_07645</name>
</gene>
<evidence type="ECO:0000259" key="2">
    <source>
        <dbReference type="Pfam" id="PF00561"/>
    </source>
</evidence>
<dbReference type="PANTHER" id="PTHR43798">
    <property type="entry name" value="MONOACYLGLYCEROL LIPASE"/>
    <property type="match status" value="1"/>
</dbReference>
<dbReference type="PANTHER" id="PTHR43798:SF31">
    <property type="entry name" value="AB HYDROLASE SUPERFAMILY PROTEIN YCLE"/>
    <property type="match status" value="1"/>
</dbReference>
<comment type="caution">
    <text evidence="3">The sequence shown here is derived from an EMBL/GenBank/DDBJ whole genome shotgun (WGS) entry which is preliminary data.</text>
</comment>
<sequence length="257" mass="28014">MTGAFTVDVEGATLAGERIGADSPPLVLIHGMAGERGDWDRLLAALPADYPILRYDLRGFGLSPSDDREYSHSDDLLAVLDALGIECAAVLGLSMGGGVALNFALSHPTRVSRLILISPAIVGWEWSAGWKGLWHEVSRAARDGDLARARERWFQHPMFAVVRESAAAEDLRHAIDAYHGRQWIRDPQRMELPDLERLHTLAMPALLLTGERDVADMRLIADVIAGAAPQVRRIDFVGAGHMLHIERPAEVAAAILG</sequence>
<dbReference type="InterPro" id="IPR000073">
    <property type="entry name" value="AB_hydrolase_1"/>
</dbReference>
<organism evidence="3 4">
    <name type="scientific">Novosphingobium anseongense</name>
    <dbReference type="NCBI Taxonomy" id="3133436"/>
    <lineage>
        <taxon>Bacteria</taxon>
        <taxon>Pseudomonadati</taxon>
        <taxon>Pseudomonadota</taxon>
        <taxon>Alphaproteobacteria</taxon>
        <taxon>Sphingomonadales</taxon>
        <taxon>Sphingomonadaceae</taxon>
        <taxon>Novosphingobium</taxon>
    </lineage>
</organism>
<dbReference type="InterPro" id="IPR050266">
    <property type="entry name" value="AB_hydrolase_sf"/>
</dbReference>
<evidence type="ECO:0000313" key="4">
    <source>
        <dbReference type="Proteomes" id="UP001361239"/>
    </source>
</evidence>
<dbReference type="RefSeq" id="WP_339586411.1">
    <property type="nucleotide sequence ID" value="NZ_JBBHJZ010000001.1"/>
</dbReference>
<evidence type="ECO:0000256" key="1">
    <source>
        <dbReference type="ARBA" id="ARBA00022801"/>
    </source>
</evidence>
<dbReference type="Pfam" id="PF00561">
    <property type="entry name" value="Abhydrolase_1"/>
    <property type="match status" value="1"/>
</dbReference>
<dbReference type="Gene3D" id="3.40.50.1820">
    <property type="entry name" value="alpha/beta hydrolase"/>
    <property type="match status" value="1"/>
</dbReference>
<dbReference type="SUPFAM" id="SSF53474">
    <property type="entry name" value="alpha/beta-Hydrolases"/>
    <property type="match status" value="1"/>
</dbReference>
<dbReference type="Proteomes" id="UP001361239">
    <property type="component" value="Unassembled WGS sequence"/>
</dbReference>